<evidence type="ECO:0000313" key="1">
    <source>
        <dbReference type="EMBL" id="MEI9406437.1"/>
    </source>
</evidence>
<comment type="caution">
    <text evidence="1">The sequence shown here is derived from an EMBL/GenBank/DDBJ whole genome shotgun (WGS) entry which is preliminary data.</text>
</comment>
<dbReference type="RefSeq" id="WP_337096960.1">
    <property type="nucleotide sequence ID" value="NZ_JAPYKO010000036.1"/>
</dbReference>
<evidence type="ECO:0000313" key="2">
    <source>
        <dbReference type="Proteomes" id="UP001366503"/>
    </source>
</evidence>
<organism evidence="1 2">
    <name type="scientific">Mesorhizobium argentiipisi</name>
    <dbReference type="NCBI Taxonomy" id="3015175"/>
    <lineage>
        <taxon>Bacteria</taxon>
        <taxon>Pseudomonadati</taxon>
        <taxon>Pseudomonadota</taxon>
        <taxon>Alphaproteobacteria</taxon>
        <taxon>Hyphomicrobiales</taxon>
        <taxon>Phyllobacteriaceae</taxon>
        <taxon>Mesorhizobium</taxon>
    </lineage>
</organism>
<name>A0ABU8KL52_9HYPH</name>
<dbReference type="EMBL" id="JAPYKO010000036">
    <property type="protein sequence ID" value="MEI9406437.1"/>
    <property type="molecule type" value="Genomic_DNA"/>
</dbReference>
<keyword evidence="2" id="KW-1185">Reference proteome</keyword>
<reference evidence="1 2" key="1">
    <citation type="submission" date="2022-12" db="EMBL/GenBank/DDBJ databases">
        <authorList>
            <person name="Muema E."/>
        </authorList>
    </citation>
    <scope>NUCLEOTIDE SEQUENCE [LARGE SCALE GENOMIC DNA]</scope>
    <source>
        <strain evidence="2">1330</strain>
    </source>
</reference>
<protein>
    <submittedName>
        <fullName evidence="1">Histidine phosphatase family protein</fullName>
    </submittedName>
</protein>
<gene>
    <name evidence="1" type="ORF">O7A05_30395</name>
</gene>
<dbReference type="InterPro" id="IPR013078">
    <property type="entry name" value="His_Pase_superF_clade-1"/>
</dbReference>
<dbReference type="InterPro" id="IPR029033">
    <property type="entry name" value="His_PPase_superfam"/>
</dbReference>
<sequence length="159" mass="16863">MVCEGSTPALGKGIFPGDDPLDGSSLAGIEALASRLGEIKRSPCGPQQAARQTAEQLGLLPEIDNALGDIGHGRWAGRPIEEVLALEEQAFRDWLEGTSAAPGGESIEALVGKVGFWLDSRVSLARTAAIVVFQPSFVLRCSRCSGLRWCRFRVSTSAP</sequence>
<dbReference type="Proteomes" id="UP001366503">
    <property type="component" value="Unassembled WGS sequence"/>
</dbReference>
<dbReference type="Gene3D" id="3.40.50.1240">
    <property type="entry name" value="Phosphoglycerate mutase-like"/>
    <property type="match status" value="1"/>
</dbReference>
<dbReference type="SUPFAM" id="SSF53254">
    <property type="entry name" value="Phosphoglycerate mutase-like"/>
    <property type="match status" value="1"/>
</dbReference>
<accession>A0ABU8KL52</accession>
<proteinExistence type="predicted"/>
<dbReference type="Pfam" id="PF00300">
    <property type="entry name" value="His_Phos_1"/>
    <property type="match status" value="1"/>
</dbReference>